<keyword evidence="5" id="KW-1185">Reference proteome</keyword>
<feature type="signal peptide" evidence="3">
    <location>
        <begin position="1"/>
        <end position="26"/>
    </location>
</feature>
<dbReference type="GO" id="GO:0007155">
    <property type="term" value="P:cell adhesion"/>
    <property type="evidence" value="ECO:0007669"/>
    <property type="project" value="InterPro"/>
</dbReference>
<proteinExistence type="inferred from homology"/>
<comment type="similarity">
    <text evidence="1">Belongs to the CsgA/CsgB family.</text>
</comment>
<dbReference type="InterPro" id="IPR009742">
    <property type="entry name" value="Curlin_rpt"/>
</dbReference>
<dbReference type="Proteomes" id="UP000057389">
    <property type="component" value="Unassembled WGS sequence"/>
</dbReference>
<name>A0A109DAT9_9VIBR</name>
<dbReference type="EMBL" id="LMXU01000005">
    <property type="protein sequence ID" value="KWU02065.1"/>
    <property type="molecule type" value="Genomic_DNA"/>
</dbReference>
<dbReference type="GO" id="GO:0009289">
    <property type="term" value="C:pilus"/>
    <property type="evidence" value="ECO:0007669"/>
    <property type="project" value="InterPro"/>
</dbReference>
<evidence type="ECO:0000313" key="4">
    <source>
        <dbReference type="EMBL" id="KWU02065.1"/>
    </source>
</evidence>
<reference evidence="4 5" key="1">
    <citation type="submission" date="2015-11" db="EMBL/GenBank/DDBJ databases">
        <title>Draft WGS of Vibrio toranzoniae.</title>
        <authorList>
            <person name="Lasa A."/>
            <person name="Romalde J.L."/>
        </authorList>
    </citation>
    <scope>NUCLEOTIDE SEQUENCE [LARGE SCALE GENOMIC DNA]</scope>
    <source>
        <strain evidence="4 5">Vb 10.8</strain>
    </source>
</reference>
<gene>
    <name evidence="4" type="ORF">APQ14_02520</name>
</gene>
<evidence type="ECO:0000256" key="2">
    <source>
        <dbReference type="ARBA" id="ARBA00022729"/>
    </source>
</evidence>
<keyword evidence="2 3" id="KW-0732">Signal</keyword>
<dbReference type="GeneID" id="300179130"/>
<feature type="chain" id="PRO_5007133930" evidence="3">
    <location>
        <begin position="27"/>
        <end position="203"/>
    </location>
</feature>
<evidence type="ECO:0000256" key="3">
    <source>
        <dbReference type="SAM" id="SignalP"/>
    </source>
</evidence>
<evidence type="ECO:0000313" key="5">
    <source>
        <dbReference type="Proteomes" id="UP000057389"/>
    </source>
</evidence>
<comment type="caution">
    <text evidence="4">The sequence shown here is derived from an EMBL/GenBank/DDBJ whole genome shotgun (WGS) entry which is preliminary data.</text>
</comment>
<dbReference type="OrthoDB" id="5872452at2"/>
<evidence type="ECO:0000256" key="1">
    <source>
        <dbReference type="ARBA" id="ARBA00009766"/>
    </source>
</evidence>
<organism evidence="4 5">
    <name type="scientific">Vibrio toranzoniae</name>
    <dbReference type="NCBI Taxonomy" id="1194427"/>
    <lineage>
        <taxon>Bacteria</taxon>
        <taxon>Pseudomonadati</taxon>
        <taxon>Pseudomonadota</taxon>
        <taxon>Gammaproteobacteria</taxon>
        <taxon>Vibrionales</taxon>
        <taxon>Vibrionaceae</taxon>
        <taxon>Vibrio</taxon>
    </lineage>
</organism>
<accession>A0A109DAT9</accession>
<protein>
    <submittedName>
        <fullName evidence="4">Curlin subunit CsgB</fullName>
    </submittedName>
</protein>
<sequence length="203" mass="21318">MIIRRKSLIGLTCLYLLSGGFNNAIASNVEGDFLYHVSQDIINDYNDLGNLSSGDLDNYSEINISNAFDSTAIIKQSSTGITANNRAKITQRGGSNSAFIGQSGRDNTALVNQNGSNNDAVIGQLGINSEALISQDGNNNLAVIGQANFSRQSSQLSIDQTGNGNKAYLAGSGGSNLGISQDGHDFAIVNASSSMRIHINQAN</sequence>
<dbReference type="AlphaFoldDB" id="A0A109DAT9"/>
<dbReference type="Pfam" id="PF07012">
    <property type="entry name" value="Curlin_rpt"/>
    <property type="match status" value="1"/>
</dbReference>
<dbReference type="RefSeq" id="WP_060467252.1">
    <property type="nucleotide sequence ID" value="NZ_AP025514.1"/>
</dbReference>